<proteinExistence type="predicted"/>
<evidence type="ECO:0008006" key="3">
    <source>
        <dbReference type="Google" id="ProtNLM"/>
    </source>
</evidence>
<evidence type="ECO:0000313" key="1">
    <source>
        <dbReference type="EMBL" id="KAL2610354.1"/>
    </source>
</evidence>
<reference evidence="1 2" key="1">
    <citation type="submission" date="2024-09" db="EMBL/GenBank/DDBJ databases">
        <title>Chromosome-scale assembly of Riccia fluitans.</title>
        <authorList>
            <person name="Paukszto L."/>
            <person name="Sawicki J."/>
            <person name="Karawczyk K."/>
            <person name="Piernik-Szablinska J."/>
            <person name="Szczecinska M."/>
            <person name="Mazdziarz M."/>
        </authorList>
    </citation>
    <scope>NUCLEOTIDE SEQUENCE [LARGE SCALE GENOMIC DNA]</scope>
    <source>
        <strain evidence="1">Rf_01</strain>
        <tissue evidence="1">Aerial parts of the thallus</tissue>
    </source>
</reference>
<comment type="caution">
    <text evidence="1">The sequence shown here is derived from an EMBL/GenBank/DDBJ whole genome shotgun (WGS) entry which is preliminary data.</text>
</comment>
<accession>A0ABD1XN38</accession>
<keyword evidence="2" id="KW-1185">Reference proteome</keyword>
<dbReference type="AlphaFoldDB" id="A0ABD1XN38"/>
<organism evidence="1 2">
    <name type="scientific">Riccia fluitans</name>
    <dbReference type="NCBI Taxonomy" id="41844"/>
    <lineage>
        <taxon>Eukaryota</taxon>
        <taxon>Viridiplantae</taxon>
        <taxon>Streptophyta</taxon>
        <taxon>Embryophyta</taxon>
        <taxon>Marchantiophyta</taxon>
        <taxon>Marchantiopsida</taxon>
        <taxon>Marchantiidae</taxon>
        <taxon>Marchantiales</taxon>
        <taxon>Ricciaceae</taxon>
        <taxon>Riccia</taxon>
    </lineage>
</organism>
<protein>
    <recommendedName>
        <fullName evidence="3">Retrotransposon gag domain-containing protein</fullName>
    </recommendedName>
</protein>
<dbReference type="EMBL" id="JBHFFA010000008">
    <property type="protein sequence ID" value="KAL2610354.1"/>
    <property type="molecule type" value="Genomic_DNA"/>
</dbReference>
<dbReference type="Proteomes" id="UP001605036">
    <property type="component" value="Unassembled WGS sequence"/>
</dbReference>
<sequence length="95" mass="10732">MFKITLVDQATSFADDLDEEGVTTWAALKGKFITQHRGDINLITVLDNLARVQHKKGEPVLAYINRFRTKRSGSHRRKQLPFGCFAFPKEPATGD</sequence>
<name>A0ABD1XN38_9MARC</name>
<evidence type="ECO:0000313" key="2">
    <source>
        <dbReference type="Proteomes" id="UP001605036"/>
    </source>
</evidence>
<gene>
    <name evidence="1" type="ORF">R1flu_028927</name>
</gene>